<dbReference type="InterPro" id="IPR029752">
    <property type="entry name" value="D-isomer_DH_CS1"/>
</dbReference>
<dbReference type="Pfam" id="PF02826">
    <property type="entry name" value="2-Hacid_dh_C"/>
    <property type="match status" value="1"/>
</dbReference>
<dbReference type="PANTHER" id="PTHR10996">
    <property type="entry name" value="2-HYDROXYACID DEHYDROGENASE-RELATED"/>
    <property type="match status" value="1"/>
</dbReference>
<dbReference type="HOGENOM" id="CLU_019796_1_2_6"/>
<proteinExistence type="inferred from homology"/>
<evidence type="ECO:0000313" key="9">
    <source>
        <dbReference type="Proteomes" id="UP000013940"/>
    </source>
</evidence>
<dbReference type="InterPro" id="IPR006140">
    <property type="entry name" value="D-isomer_DH_NAD-bd"/>
</dbReference>
<feature type="region of interest" description="Disordered" evidence="5">
    <location>
        <begin position="1"/>
        <end position="28"/>
    </location>
</feature>
<dbReference type="PROSITE" id="PS00065">
    <property type="entry name" value="D_2_HYDROXYACID_DH_1"/>
    <property type="match status" value="1"/>
</dbReference>
<evidence type="ECO:0000256" key="4">
    <source>
        <dbReference type="RuleBase" id="RU003719"/>
    </source>
</evidence>
<keyword evidence="2 4" id="KW-0560">Oxidoreductase</keyword>
<dbReference type="SUPFAM" id="SSF51735">
    <property type="entry name" value="NAD(P)-binding Rossmann-fold domains"/>
    <property type="match status" value="1"/>
</dbReference>
<feature type="domain" description="D-isomer specific 2-hydroxyacid dehydrogenase NAD-binding" evidence="7">
    <location>
        <begin position="143"/>
        <end position="313"/>
    </location>
</feature>
<dbReference type="InterPro" id="IPR036291">
    <property type="entry name" value="NAD(P)-bd_dom_sf"/>
</dbReference>
<dbReference type="SUPFAM" id="SSF52283">
    <property type="entry name" value="Formate/glycerate dehydrogenase catalytic domain-like"/>
    <property type="match status" value="1"/>
</dbReference>
<dbReference type="PANTHER" id="PTHR10996:SF178">
    <property type="entry name" value="2-HYDROXYACID DEHYDROGENASE YGL185C-RELATED"/>
    <property type="match status" value="1"/>
</dbReference>
<evidence type="ECO:0000313" key="8">
    <source>
        <dbReference type="EMBL" id="AGL84465.1"/>
    </source>
</evidence>
<dbReference type="EC" id="1.1.1.26" evidence="8"/>
<dbReference type="eggNOG" id="COG1052">
    <property type="taxonomic scope" value="Bacteria"/>
</dbReference>
<gene>
    <name evidence="8" type="primary">gyaR1</name>
    <name evidence="8" type="ORF">PFLCHA0_c26940</name>
</gene>
<evidence type="ECO:0000259" key="7">
    <source>
        <dbReference type="Pfam" id="PF02826"/>
    </source>
</evidence>
<name>A0A2C9ELF3_PSEPH</name>
<protein>
    <submittedName>
        <fullName evidence="8">Glyoxylate reductase GyaR</fullName>
        <ecNumber evidence="8">1.1.1.26</ecNumber>
    </submittedName>
</protein>
<dbReference type="KEGG" id="pprc:PFLCHA0_c26940"/>
<dbReference type="Gene3D" id="3.40.50.720">
    <property type="entry name" value="NAD(P)-binding Rossmann-like Domain"/>
    <property type="match status" value="2"/>
</dbReference>
<dbReference type="GO" id="GO:0005829">
    <property type="term" value="C:cytosol"/>
    <property type="evidence" value="ECO:0007669"/>
    <property type="project" value="TreeGrafter"/>
</dbReference>
<feature type="domain" description="D-isomer specific 2-hydroxyacid dehydrogenase catalytic" evidence="6">
    <location>
        <begin position="69"/>
        <end position="342"/>
    </location>
</feature>
<dbReference type="GO" id="GO:0047964">
    <property type="term" value="F:glyoxylate reductase (NADH) activity"/>
    <property type="evidence" value="ECO:0007669"/>
    <property type="project" value="UniProtKB-EC"/>
</dbReference>
<keyword evidence="3" id="KW-0520">NAD</keyword>
<accession>A0A2C9ELF3</accession>
<dbReference type="FunFam" id="3.40.50.720:FF:000213">
    <property type="entry name" value="Putative 2-hydroxyacid dehydrogenase"/>
    <property type="match status" value="1"/>
</dbReference>
<sequence>MAIQGRPGLRRHRPGRQHLSIAPTPAPLTHEESAMRATVLVLVENVNAYLPHLEDLGFRLILAPTPQTRAQAIRDHAGQIDAVLTRGPLGLSAAEIAALPRLQIICVIGAGYEQVDLQAASNRGIAVTNGAGVNASSVADHALALLLALVRGIPQSDAAVRQGDWPKVLRPSLAGMRLGVLGLGAVGQAIARRCALGFDMPVSYHSRQPRPDQPYRFCPTLVELARDSDVLVIATPGGADTRHLVDQPVLEALGPEGFLVNIARASVVDTNALLQALQQRRIAGAALDVFDDEPQVPDALKVLDNVVLTPHVAGLSPQASRDTVAMVGQNLLAHFEGRPLLTPLALPAPN</sequence>
<dbReference type="GO" id="GO:0016618">
    <property type="term" value="F:hydroxypyruvate reductase [NAD(P)H] activity"/>
    <property type="evidence" value="ECO:0007669"/>
    <property type="project" value="TreeGrafter"/>
</dbReference>
<dbReference type="CDD" id="cd12156">
    <property type="entry name" value="HPPR"/>
    <property type="match status" value="1"/>
</dbReference>
<dbReference type="GO" id="GO:0030267">
    <property type="term" value="F:glyoxylate reductase (NADPH) activity"/>
    <property type="evidence" value="ECO:0007669"/>
    <property type="project" value="TreeGrafter"/>
</dbReference>
<evidence type="ECO:0000256" key="1">
    <source>
        <dbReference type="ARBA" id="ARBA00022857"/>
    </source>
</evidence>
<dbReference type="InterPro" id="IPR006139">
    <property type="entry name" value="D-isomer_2_OHA_DH_cat_dom"/>
</dbReference>
<dbReference type="InterPro" id="IPR050223">
    <property type="entry name" value="D-isomer_2-hydroxyacid_DH"/>
</dbReference>
<evidence type="ECO:0000256" key="3">
    <source>
        <dbReference type="ARBA" id="ARBA00023027"/>
    </source>
</evidence>
<dbReference type="GO" id="GO:0051287">
    <property type="term" value="F:NAD binding"/>
    <property type="evidence" value="ECO:0007669"/>
    <property type="project" value="InterPro"/>
</dbReference>
<dbReference type="Pfam" id="PF00389">
    <property type="entry name" value="2-Hacid_dh"/>
    <property type="match status" value="1"/>
</dbReference>
<evidence type="ECO:0000256" key="2">
    <source>
        <dbReference type="ARBA" id="ARBA00023002"/>
    </source>
</evidence>
<organism evidence="8 9">
    <name type="scientific">Pseudomonas protegens (strain DSM 19095 / LMG 27888 / CFBP 6595 / CHA0)</name>
    <dbReference type="NCBI Taxonomy" id="1124983"/>
    <lineage>
        <taxon>Bacteria</taxon>
        <taxon>Pseudomonadati</taxon>
        <taxon>Pseudomonadota</taxon>
        <taxon>Gammaproteobacteria</taxon>
        <taxon>Pseudomonadales</taxon>
        <taxon>Pseudomonadaceae</taxon>
        <taxon>Pseudomonas</taxon>
    </lineage>
</organism>
<comment type="similarity">
    <text evidence="4">Belongs to the D-isomer specific 2-hydroxyacid dehydrogenase family.</text>
</comment>
<dbReference type="Proteomes" id="UP000013940">
    <property type="component" value="Chromosome"/>
</dbReference>
<evidence type="ECO:0000256" key="5">
    <source>
        <dbReference type="SAM" id="MobiDB-lite"/>
    </source>
</evidence>
<keyword evidence="1" id="KW-0521">NADP</keyword>
<dbReference type="EMBL" id="CP003190">
    <property type="protein sequence ID" value="AGL84465.1"/>
    <property type="molecule type" value="Genomic_DNA"/>
</dbReference>
<evidence type="ECO:0000259" key="6">
    <source>
        <dbReference type="Pfam" id="PF00389"/>
    </source>
</evidence>
<dbReference type="AlphaFoldDB" id="A0A2C9ELF3"/>
<reference evidence="9" key="1">
    <citation type="journal article" date="2014" name="Genome Announc.">
        <title>Full-genome sequence of the plant growth-promoting bacterium Pseudomonas protegens CHA0.</title>
        <authorList>
            <person name="Jousset A."/>
            <person name="Schuldes J."/>
            <person name="Keel C."/>
            <person name="Maurhofer M."/>
            <person name="Daniel R."/>
            <person name="Scheu S."/>
            <person name="Thuermer A."/>
        </authorList>
    </citation>
    <scope>NUCLEOTIDE SEQUENCE [LARGE SCALE GENOMIC DNA]</scope>
    <source>
        <strain evidence="9">DSM 19095 / LMG 27888 / CFBP 6595 / CHA0</strain>
    </source>
</reference>